<comment type="similarity">
    <text evidence="7">Belongs to the shikimate dehydrogenase family.</text>
</comment>
<feature type="binding site" evidence="7">
    <location>
        <position position="249"/>
    </location>
    <ligand>
        <name>shikimate</name>
        <dbReference type="ChEBI" id="CHEBI:36208"/>
    </ligand>
</feature>
<dbReference type="HAMAP" id="MF_00222">
    <property type="entry name" value="Shikimate_DH_AroE"/>
    <property type="match status" value="1"/>
</dbReference>
<dbReference type="Gene3D" id="3.40.50.720">
    <property type="entry name" value="NAD(P)-binding Rossmann-like Domain"/>
    <property type="match status" value="1"/>
</dbReference>
<keyword evidence="10" id="KW-1185">Reference proteome</keyword>
<dbReference type="AlphaFoldDB" id="A0A391PBA4"/>
<evidence type="ECO:0000313" key="10">
    <source>
        <dbReference type="Proteomes" id="UP000265643"/>
    </source>
</evidence>
<keyword evidence="4 7" id="KW-0521">NADP</keyword>
<dbReference type="InterPro" id="IPR011342">
    <property type="entry name" value="Shikimate_DH"/>
</dbReference>
<dbReference type="GO" id="GO:0009073">
    <property type="term" value="P:aromatic amino acid family biosynthetic process"/>
    <property type="evidence" value="ECO:0007669"/>
    <property type="project" value="UniProtKB-KW"/>
</dbReference>
<name>A0A391PBA4_9FIRM</name>
<dbReference type="GO" id="GO:0009423">
    <property type="term" value="P:chorismate biosynthetic process"/>
    <property type="evidence" value="ECO:0007669"/>
    <property type="project" value="UniProtKB-UniRule"/>
</dbReference>
<feature type="binding site" evidence="7">
    <location>
        <begin position="134"/>
        <end position="138"/>
    </location>
    <ligand>
        <name>NADP(+)</name>
        <dbReference type="ChEBI" id="CHEBI:58349"/>
    </ligand>
</feature>
<evidence type="ECO:0000259" key="8">
    <source>
        <dbReference type="Pfam" id="PF08501"/>
    </source>
</evidence>
<accession>A0A391PBA4</accession>
<sequence length="278" mass="31167">MNTIPNSTEKIQLGVLGEHLPHTLSPEIHFDLLKQQHISADFKVYEMSKTEVHHVLDVMREKNIIGMNVTIPYKETVYRMMDVLDPHAAEIGAVNTIYQKDGKFYGYNTDYIGVLSMFEKAGISLKGLDTVILGSGGAAKALIYAFHLAKASSITIAARNKKELSHLREMFPYISTCSFKDIPDGDVIINTTPIGMYPNVGESVVDASVIRRFRIASDIVYNPLMTEFLRIAESRGLQIVTGLMMLVDQAIGSEEIWFHKTLDYNMGNHVHDELAARF</sequence>
<evidence type="ECO:0000256" key="1">
    <source>
        <dbReference type="ARBA" id="ARBA00004871"/>
    </source>
</evidence>
<evidence type="ECO:0000256" key="5">
    <source>
        <dbReference type="ARBA" id="ARBA00023002"/>
    </source>
</evidence>
<dbReference type="Proteomes" id="UP000265643">
    <property type="component" value="Unassembled WGS sequence"/>
</dbReference>
<feature type="binding site" evidence="7">
    <location>
        <position position="219"/>
    </location>
    <ligand>
        <name>NADP(+)</name>
        <dbReference type="ChEBI" id="CHEBI:58349"/>
    </ligand>
</feature>
<dbReference type="GO" id="GO:0050661">
    <property type="term" value="F:NADP binding"/>
    <property type="evidence" value="ECO:0007669"/>
    <property type="project" value="InterPro"/>
</dbReference>
<comment type="caution">
    <text evidence="9">The sequence shown here is derived from an EMBL/GenBank/DDBJ whole genome shotgun (WGS) entry which is preliminary data.</text>
</comment>
<comment type="catalytic activity">
    <reaction evidence="7">
        <text>shikimate + NADP(+) = 3-dehydroshikimate + NADPH + H(+)</text>
        <dbReference type="Rhea" id="RHEA:17737"/>
        <dbReference type="ChEBI" id="CHEBI:15378"/>
        <dbReference type="ChEBI" id="CHEBI:16630"/>
        <dbReference type="ChEBI" id="CHEBI:36208"/>
        <dbReference type="ChEBI" id="CHEBI:57783"/>
        <dbReference type="ChEBI" id="CHEBI:58349"/>
        <dbReference type="EC" id="1.1.1.25"/>
    </reaction>
</comment>
<dbReference type="PANTHER" id="PTHR21089">
    <property type="entry name" value="SHIKIMATE DEHYDROGENASE"/>
    <property type="match status" value="1"/>
</dbReference>
<protein>
    <recommendedName>
        <fullName evidence="2 7">Shikimate dehydrogenase (NADP(+))</fullName>
        <shortName evidence="7">SDH</shortName>
        <ecNumber evidence="2 7">1.1.1.25</ecNumber>
    </recommendedName>
</protein>
<evidence type="ECO:0000313" key="9">
    <source>
        <dbReference type="EMBL" id="GCA68318.1"/>
    </source>
</evidence>
<feature type="binding site" evidence="7">
    <location>
        <begin position="23"/>
        <end position="25"/>
    </location>
    <ligand>
        <name>shikimate</name>
        <dbReference type="ChEBI" id="CHEBI:36208"/>
    </ligand>
</feature>
<dbReference type="InterPro" id="IPR036291">
    <property type="entry name" value="NAD(P)-bd_dom_sf"/>
</dbReference>
<dbReference type="InterPro" id="IPR022893">
    <property type="entry name" value="Shikimate_DH_fam"/>
</dbReference>
<dbReference type="InterPro" id="IPR046346">
    <property type="entry name" value="Aminoacid_DH-like_N_sf"/>
</dbReference>
<feature type="binding site" evidence="7">
    <location>
        <position position="70"/>
    </location>
    <ligand>
        <name>shikimate</name>
        <dbReference type="ChEBI" id="CHEBI:36208"/>
    </ligand>
</feature>
<dbReference type="GO" id="GO:0019632">
    <property type="term" value="P:shikimate metabolic process"/>
    <property type="evidence" value="ECO:0007669"/>
    <property type="project" value="InterPro"/>
</dbReference>
<dbReference type="UniPathway" id="UPA00053">
    <property type="reaction ID" value="UER00087"/>
</dbReference>
<dbReference type="PANTHER" id="PTHR21089:SF1">
    <property type="entry name" value="BIFUNCTIONAL 3-DEHYDROQUINATE DEHYDRATASE_SHIKIMATE DEHYDROGENASE, CHLOROPLASTIC"/>
    <property type="match status" value="1"/>
</dbReference>
<feature type="active site" description="Proton acceptor" evidence="7">
    <location>
        <position position="74"/>
    </location>
</feature>
<evidence type="ECO:0000256" key="2">
    <source>
        <dbReference type="ARBA" id="ARBA00012962"/>
    </source>
</evidence>
<dbReference type="SUPFAM" id="SSF53223">
    <property type="entry name" value="Aminoacid dehydrogenase-like, N-terminal domain"/>
    <property type="match status" value="1"/>
</dbReference>
<feature type="domain" description="Shikimate dehydrogenase substrate binding N-terminal" evidence="8">
    <location>
        <begin position="15"/>
        <end position="97"/>
    </location>
</feature>
<evidence type="ECO:0000256" key="6">
    <source>
        <dbReference type="ARBA" id="ARBA00023141"/>
    </source>
</evidence>
<feature type="binding site" evidence="7">
    <location>
        <position position="242"/>
    </location>
    <ligand>
        <name>NADP(+)</name>
        <dbReference type="ChEBI" id="CHEBI:58349"/>
    </ligand>
</feature>
<reference evidence="10" key="1">
    <citation type="submission" date="2018-09" db="EMBL/GenBank/DDBJ databases">
        <title>Draft Genome Sequence of Mediterraneibacter sp. KCTC 15684.</title>
        <authorList>
            <person name="Kim J.S."/>
            <person name="Han K.I."/>
            <person name="Suh M.K."/>
            <person name="Lee K.C."/>
            <person name="Eom M.K."/>
            <person name="Lee J.H."/>
            <person name="Park S.H."/>
            <person name="Kang S.W."/>
            <person name="Park J.E."/>
            <person name="Oh B.S."/>
            <person name="Yu S.Y."/>
            <person name="Choi S.H."/>
            <person name="Lee D.H."/>
            <person name="Yoon H."/>
            <person name="Kim B."/>
            <person name="Yang S.J."/>
            <person name="Lee J.S."/>
        </authorList>
    </citation>
    <scope>NUCLEOTIDE SEQUENCE [LARGE SCALE GENOMIC DNA]</scope>
    <source>
        <strain evidence="10">KCTC 15684</strain>
    </source>
</reference>
<dbReference type="InterPro" id="IPR013708">
    <property type="entry name" value="Shikimate_DH-bd_N"/>
</dbReference>
<comment type="caution">
    <text evidence="7">Lacks conserved residue(s) required for the propagation of feature annotation.</text>
</comment>
<keyword evidence="6 7" id="KW-0057">Aromatic amino acid biosynthesis</keyword>
<proteinExistence type="inferred from homology"/>
<keyword evidence="5 7" id="KW-0560">Oxidoreductase</keyword>
<evidence type="ECO:0000256" key="3">
    <source>
        <dbReference type="ARBA" id="ARBA00022605"/>
    </source>
</evidence>
<feature type="binding site" evidence="7">
    <location>
        <position position="221"/>
    </location>
    <ligand>
        <name>shikimate</name>
        <dbReference type="ChEBI" id="CHEBI:36208"/>
    </ligand>
</feature>
<comment type="pathway">
    <text evidence="1 7">Metabolic intermediate biosynthesis; chorismate biosynthesis; chorismate from D-erythrose 4-phosphate and phosphoenolpyruvate: step 4/7.</text>
</comment>
<comment type="function">
    <text evidence="7">Involved in the biosynthesis of the chorismate, which leads to the biosynthesis of aromatic amino acids. Catalyzes the reversible NADPH linked reduction of 3-dehydroshikimate (DHSA) to yield shikimate (SA).</text>
</comment>
<evidence type="ECO:0000256" key="4">
    <source>
        <dbReference type="ARBA" id="ARBA00022857"/>
    </source>
</evidence>
<dbReference type="Pfam" id="PF08501">
    <property type="entry name" value="Shikimate_dh_N"/>
    <property type="match status" value="1"/>
</dbReference>
<gene>
    <name evidence="9" type="primary">aroE1</name>
    <name evidence="7" type="synonym">aroE</name>
    <name evidence="9" type="ORF">KGMB01110_27540</name>
</gene>
<dbReference type="EMBL" id="BHGK01000001">
    <property type="protein sequence ID" value="GCA68318.1"/>
    <property type="molecule type" value="Genomic_DNA"/>
</dbReference>
<feature type="binding site" evidence="7">
    <location>
        <position position="95"/>
    </location>
    <ligand>
        <name>shikimate</name>
        <dbReference type="ChEBI" id="CHEBI:36208"/>
    </ligand>
</feature>
<feature type="binding site" evidence="7">
    <location>
        <position position="110"/>
    </location>
    <ligand>
        <name>shikimate</name>
        <dbReference type="ChEBI" id="CHEBI:36208"/>
    </ligand>
</feature>
<dbReference type="Gene3D" id="3.40.50.10860">
    <property type="entry name" value="Leucine Dehydrogenase, chain A, domain 1"/>
    <property type="match status" value="1"/>
</dbReference>
<comment type="subunit">
    <text evidence="7">Homodimer.</text>
</comment>
<dbReference type="NCBIfam" id="TIGR00507">
    <property type="entry name" value="aroE"/>
    <property type="match status" value="1"/>
</dbReference>
<dbReference type="GO" id="GO:0008652">
    <property type="term" value="P:amino acid biosynthetic process"/>
    <property type="evidence" value="ECO:0007669"/>
    <property type="project" value="UniProtKB-KW"/>
</dbReference>
<dbReference type="CDD" id="cd01065">
    <property type="entry name" value="NAD_bind_Shikimate_DH"/>
    <property type="match status" value="1"/>
</dbReference>
<dbReference type="RefSeq" id="WP_117602392.1">
    <property type="nucleotide sequence ID" value="NZ_BHGK01000001.1"/>
</dbReference>
<evidence type="ECO:0000256" key="7">
    <source>
        <dbReference type="HAMAP-Rule" id="MF_00222"/>
    </source>
</evidence>
<dbReference type="SUPFAM" id="SSF51735">
    <property type="entry name" value="NAD(P)-binding Rossmann-fold domains"/>
    <property type="match status" value="1"/>
</dbReference>
<keyword evidence="3 7" id="KW-0028">Amino-acid biosynthesis</keyword>
<organism evidence="9 10">
    <name type="scientific">Mediterraneibacter butyricigenes</name>
    <dbReference type="NCBI Taxonomy" id="2316025"/>
    <lineage>
        <taxon>Bacteria</taxon>
        <taxon>Bacillati</taxon>
        <taxon>Bacillota</taxon>
        <taxon>Clostridia</taxon>
        <taxon>Lachnospirales</taxon>
        <taxon>Lachnospiraceae</taxon>
        <taxon>Mediterraneibacter</taxon>
    </lineage>
</organism>
<dbReference type="GO" id="GO:0005829">
    <property type="term" value="C:cytosol"/>
    <property type="evidence" value="ECO:0007669"/>
    <property type="project" value="TreeGrafter"/>
</dbReference>
<dbReference type="EC" id="1.1.1.25" evidence="2 7"/>
<dbReference type="GO" id="GO:0004764">
    <property type="term" value="F:shikimate 3-dehydrogenase (NADP+) activity"/>
    <property type="evidence" value="ECO:0007669"/>
    <property type="project" value="UniProtKB-UniRule"/>
</dbReference>